<protein>
    <submittedName>
        <fullName evidence="1">Isoleucyl-tRNA synthetase, putative</fullName>
    </submittedName>
</protein>
<evidence type="ECO:0000313" key="2">
    <source>
        <dbReference type="Proteomes" id="UP000215144"/>
    </source>
</evidence>
<keyword evidence="1" id="KW-0030">Aminoacyl-tRNA synthetase</keyword>
<evidence type="ECO:0000313" key="1">
    <source>
        <dbReference type="EMBL" id="SNV39490.1"/>
    </source>
</evidence>
<proteinExistence type="predicted"/>
<gene>
    <name evidence="1" type="ORF">SAMEA4504048_00984</name>
</gene>
<dbReference type="AlphaFoldDB" id="A0A239WZC0"/>
<dbReference type="Proteomes" id="UP000215144">
    <property type="component" value="Chromosome 1"/>
</dbReference>
<dbReference type="GO" id="GO:0004812">
    <property type="term" value="F:aminoacyl-tRNA ligase activity"/>
    <property type="evidence" value="ECO:0007669"/>
    <property type="project" value="UniProtKB-KW"/>
</dbReference>
<reference evidence="1 2" key="1">
    <citation type="submission" date="2017-06" db="EMBL/GenBank/DDBJ databases">
        <authorList>
            <consortium name="Pathogen Informatics"/>
        </authorList>
    </citation>
    <scope>NUCLEOTIDE SEQUENCE [LARGE SCALE GENOMIC DNA]</scope>
    <source>
        <strain evidence="1 2">NCTC11291</strain>
    </source>
</reference>
<keyword evidence="1" id="KW-0436">Ligase</keyword>
<name>A0A239WZC0_STRAI</name>
<dbReference type="RefSeq" id="WP_095122411.1">
    <property type="nucleotide sequence ID" value="NZ_LT906454.1"/>
</dbReference>
<dbReference type="KEGG" id="saco:SAME_00984"/>
<dbReference type="OrthoDB" id="2305722at2"/>
<organism evidence="1 2">
    <name type="scientific">Streptococcus acidominimus</name>
    <dbReference type="NCBI Taxonomy" id="1326"/>
    <lineage>
        <taxon>Bacteria</taxon>
        <taxon>Bacillati</taxon>
        <taxon>Bacillota</taxon>
        <taxon>Bacilli</taxon>
        <taxon>Lactobacillales</taxon>
        <taxon>Streptococcaceae</taxon>
        <taxon>Streptococcus</taxon>
    </lineage>
</organism>
<accession>A0A239WZC0</accession>
<sequence length="63" mass="7253">MKPQELFDQVKEMIAKKDFSEAKTFIEDHRDDLGQYFDKAKALVENSDTVSGVVDKVKSLFNK</sequence>
<dbReference type="EMBL" id="LT906454">
    <property type="protein sequence ID" value="SNV39490.1"/>
    <property type="molecule type" value="Genomic_DNA"/>
</dbReference>